<reference evidence="2" key="1">
    <citation type="submission" date="2020-10" db="EMBL/GenBank/DDBJ databases">
        <authorList>
            <person name="Han B."/>
            <person name="Lu T."/>
            <person name="Zhao Q."/>
            <person name="Huang X."/>
            <person name="Zhao Y."/>
        </authorList>
    </citation>
    <scope>NUCLEOTIDE SEQUENCE</scope>
</reference>
<dbReference type="OrthoDB" id="666312at2759"/>
<comment type="caution">
    <text evidence="2">The sequence shown here is derived from an EMBL/GenBank/DDBJ whole genome shotgun (WGS) entry which is preliminary data.</text>
</comment>
<dbReference type="InterPro" id="IPR005174">
    <property type="entry name" value="KIB1-4_b-propeller"/>
</dbReference>
<evidence type="ECO:0000259" key="1">
    <source>
        <dbReference type="Pfam" id="PF03478"/>
    </source>
</evidence>
<keyword evidence="3" id="KW-1185">Reference proteome</keyword>
<protein>
    <recommendedName>
        <fullName evidence="1">KIB1-4 beta-propeller domain-containing protein</fullName>
    </recommendedName>
</protein>
<accession>A0A811SC44</accession>
<feature type="domain" description="KIB1-4 beta-propeller" evidence="1">
    <location>
        <begin position="166"/>
        <end position="387"/>
    </location>
</feature>
<gene>
    <name evidence="2" type="ORF">NCGR_LOCUS64345</name>
</gene>
<dbReference type="PANTHER" id="PTHR33800">
    <property type="entry name" value="OS06G0113600 PROTEIN"/>
    <property type="match status" value="1"/>
</dbReference>
<organism evidence="2 3">
    <name type="scientific">Miscanthus lutarioriparius</name>
    <dbReference type="NCBI Taxonomy" id="422564"/>
    <lineage>
        <taxon>Eukaryota</taxon>
        <taxon>Viridiplantae</taxon>
        <taxon>Streptophyta</taxon>
        <taxon>Embryophyta</taxon>
        <taxon>Tracheophyta</taxon>
        <taxon>Spermatophyta</taxon>
        <taxon>Magnoliopsida</taxon>
        <taxon>Liliopsida</taxon>
        <taxon>Poales</taxon>
        <taxon>Poaceae</taxon>
        <taxon>PACMAD clade</taxon>
        <taxon>Panicoideae</taxon>
        <taxon>Andropogonodae</taxon>
        <taxon>Andropogoneae</taxon>
        <taxon>Saccharinae</taxon>
        <taxon>Miscanthus</taxon>
    </lineage>
</organism>
<sequence>MTQRAQPLPWMNPERWAGRSNRVYYYDSGSGHLVAFELGKPLHGDDAPKSDVFGFSCYSSMVQPIWIVPTTCPAWRSAFSSYPSKSTLYALFPPLLLDPNVSFCSPRPFPNVTRNTSVPKCPCYVIDLASQDTLLCSHIPLLSIDYRNNRLPSALDEFDFDFGFKGASFGHMIFCSNKTCFLFDVFTGIDVSSPPLPVDENTRFCYGIDLIAPPPLPGLPLPVVGNTKFCYGAALTGPLASPNPHLIVYTKSSNFFWPIGSNSWSKCSPRNGPLTKFVVFKDQEIPVSWGGRNSMTEWHPRFAWLVVCGDMLLVVGCQSDSSGTGPSFEAYHLDTSTEPAKWVKVERLEKWAIFISNYLRVEALSCMNPERWGGRSNCVYCYDSRSGHLVAFELGKPLLGDDATRLRAFIYVTRLHDNHMGMVQPTWVVPSSSLSDGQ</sequence>
<name>A0A811SC44_9POAL</name>
<evidence type="ECO:0000313" key="3">
    <source>
        <dbReference type="Proteomes" id="UP000604825"/>
    </source>
</evidence>
<dbReference type="PANTHER" id="PTHR33800:SF30">
    <property type="entry name" value="DUF295 DOMAIN-CONTAINING PROTEIN"/>
    <property type="match status" value="1"/>
</dbReference>
<dbReference type="Proteomes" id="UP000604825">
    <property type="component" value="Unassembled WGS sequence"/>
</dbReference>
<dbReference type="AlphaFoldDB" id="A0A811SC44"/>
<dbReference type="EMBL" id="CAJGYO010000019">
    <property type="protein sequence ID" value="CAD6340247.1"/>
    <property type="molecule type" value="Genomic_DNA"/>
</dbReference>
<dbReference type="Pfam" id="PF03478">
    <property type="entry name" value="Beta-prop_KIB1-4"/>
    <property type="match status" value="1"/>
</dbReference>
<evidence type="ECO:0000313" key="2">
    <source>
        <dbReference type="EMBL" id="CAD6340247.1"/>
    </source>
</evidence>
<proteinExistence type="predicted"/>